<dbReference type="SUPFAM" id="SSF46458">
    <property type="entry name" value="Globin-like"/>
    <property type="match status" value="1"/>
</dbReference>
<keyword evidence="5" id="KW-0813">Transport</keyword>
<feature type="domain" description="Globin" evidence="6">
    <location>
        <begin position="1"/>
        <end position="136"/>
    </location>
</feature>
<accession>A0ABP8NEX1</accession>
<dbReference type="RefSeq" id="WP_345247191.1">
    <property type="nucleotide sequence ID" value="NZ_BAABHD010000077.1"/>
</dbReference>
<keyword evidence="2 5" id="KW-0561">Oxygen transport</keyword>
<reference evidence="8" key="1">
    <citation type="journal article" date="2019" name="Int. J. Syst. Evol. Microbiol.">
        <title>The Global Catalogue of Microorganisms (GCM) 10K type strain sequencing project: providing services to taxonomists for standard genome sequencing and annotation.</title>
        <authorList>
            <consortium name="The Broad Institute Genomics Platform"/>
            <consortium name="The Broad Institute Genome Sequencing Center for Infectious Disease"/>
            <person name="Wu L."/>
            <person name="Ma J."/>
        </authorList>
    </citation>
    <scope>NUCLEOTIDE SEQUENCE [LARGE SCALE GENOMIC DNA]</scope>
    <source>
        <strain evidence="8">JCM 17927</strain>
    </source>
</reference>
<keyword evidence="4" id="KW-0408">Iron</keyword>
<evidence type="ECO:0000313" key="7">
    <source>
        <dbReference type="EMBL" id="GAA4464713.1"/>
    </source>
</evidence>
<dbReference type="PANTHER" id="PTHR43396:SF3">
    <property type="entry name" value="FLAVOHEMOPROTEIN"/>
    <property type="match status" value="1"/>
</dbReference>
<dbReference type="InterPro" id="IPR000971">
    <property type="entry name" value="Globin"/>
</dbReference>
<sequence>MMTEEQIVLVKKTWRLLRDVDPVLVGNVFYSRLFLIDPSLRSLFKSPMEAQYTKLMATLSLIVARLDRLDQLTADIAALAQRHAGYGVKPQHYETVGKALLWMLQQGLGRDWNPTVEEAWKQCYTLLSQTMLQSLNPSQSVRT</sequence>
<keyword evidence="1 5" id="KW-0349">Heme</keyword>
<evidence type="ECO:0000256" key="2">
    <source>
        <dbReference type="ARBA" id="ARBA00022621"/>
    </source>
</evidence>
<dbReference type="InterPro" id="IPR012292">
    <property type="entry name" value="Globin/Proto"/>
</dbReference>
<dbReference type="Gene3D" id="1.10.490.10">
    <property type="entry name" value="Globins"/>
    <property type="match status" value="1"/>
</dbReference>
<dbReference type="PROSITE" id="PS01033">
    <property type="entry name" value="GLOBIN"/>
    <property type="match status" value="1"/>
</dbReference>
<keyword evidence="8" id="KW-1185">Reference proteome</keyword>
<comment type="caution">
    <text evidence="7">The sequence shown here is derived from an EMBL/GenBank/DDBJ whole genome shotgun (WGS) entry which is preliminary data.</text>
</comment>
<dbReference type="Proteomes" id="UP001501175">
    <property type="component" value="Unassembled WGS sequence"/>
</dbReference>
<comment type="similarity">
    <text evidence="5">Belongs to the globin family.</text>
</comment>
<proteinExistence type="inferred from homology"/>
<evidence type="ECO:0000256" key="3">
    <source>
        <dbReference type="ARBA" id="ARBA00022723"/>
    </source>
</evidence>
<protein>
    <submittedName>
        <fullName evidence="7">Globin family protein</fullName>
    </submittedName>
</protein>
<evidence type="ECO:0000256" key="5">
    <source>
        <dbReference type="RuleBase" id="RU000356"/>
    </source>
</evidence>
<organism evidence="7 8">
    <name type="scientific">Nibrella saemangeumensis</name>
    <dbReference type="NCBI Taxonomy" id="1084526"/>
    <lineage>
        <taxon>Bacteria</taxon>
        <taxon>Pseudomonadati</taxon>
        <taxon>Bacteroidota</taxon>
        <taxon>Cytophagia</taxon>
        <taxon>Cytophagales</taxon>
        <taxon>Spirosomataceae</taxon>
        <taxon>Nibrella</taxon>
    </lineage>
</organism>
<evidence type="ECO:0000259" key="6">
    <source>
        <dbReference type="PROSITE" id="PS01033"/>
    </source>
</evidence>
<dbReference type="PANTHER" id="PTHR43396">
    <property type="entry name" value="FLAVOHEMOPROTEIN"/>
    <property type="match status" value="1"/>
</dbReference>
<gene>
    <name evidence="7" type="ORF">GCM10023189_44380</name>
</gene>
<name>A0ABP8NEX1_9BACT</name>
<evidence type="ECO:0000313" key="8">
    <source>
        <dbReference type="Proteomes" id="UP001501175"/>
    </source>
</evidence>
<dbReference type="EMBL" id="BAABHD010000077">
    <property type="protein sequence ID" value="GAA4464713.1"/>
    <property type="molecule type" value="Genomic_DNA"/>
</dbReference>
<evidence type="ECO:0000256" key="1">
    <source>
        <dbReference type="ARBA" id="ARBA00022617"/>
    </source>
</evidence>
<keyword evidence="3" id="KW-0479">Metal-binding</keyword>
<dbReference type="InterPro" id="IPR009050">
    <property type="entry name" value="Globin-like_sf"/>
</dbReference>
<evidence type="ECO:0000256" key="4">
    <source>
        <dbReference type="ARBA" id="ARBA00023004"/>
    </source>
</evidence>
<dbReference type="Pfam" id="PF00042">
    <property type="entry name" value="Globin"/>
    <property type="match status" value="1"/>
</dbReference>